<reference evidence="4 5" key="1">
    <citation type="journal article" date="2018" name="Sci. Rep.">
        <title>Genomic signatures of local adaptation to the degree of environmental predictability in rotifers.</title>
        <authorList>
            <person name="Franch-Gras L."/>
            <person name="Hahn C."/>
            <person name="Garcia-Roger E.M."/>
            <person name="Carmona M.J."/>
            <person name="Serra M."/>
            <person name="Gomez A."/>
        </authorList>
    </citation>
    <scope>NUCLEOTIDE SEQUENCE [LARGE SCALE GENOMIC DNA]</scope>
    <source>
        <strain evidence="4">HYR1</strain>
    </source>
</reference>
<dbReference type="GO" id="GO:0003676">
    <property type="term" value="F:nucleic acid binding"/>
    <property type="evidence" value="ECO:0007669"/>
    <property type="project" value="InterPro"/>
</dbReference>
<evidence type="ECO:0000259" key="3">
    <source>
        <dbReference type="PROSITE" id="PS50158"/>
    </source>
</evidence>
<accession>A0A3M7S0H7</accession>
<keyword evidence="1" id="KW-0479">Metal-binding</keyword>
<feature type="compositionally biased region" description="Basic and acidic residues" evidence="2">
    <location>
        <begin position="192"/>
        <end position="201"/>
    </location>
</feature>
<sequence>MLKRGMGNNVAYEGERGCYDEFVAAFRYNCIIYGWDTKKQAEAIEFCLVGMAKKAYDQMQAADKEDIKKILDTKAIILDKGMPGLEPNGRSRMLMSRLVSTVPSHIKSFLELQSDKSWSDIVSVFDKSVDYKEMYTGYFQQIKQEPMEINKMEQRESRFWNSKSVKFNGSCNFCGKFGHKSMDCLTRINQSSRKESNENSFRRYSKSSEYPTSSKRTEFNQESYTIDAELDEYENLEETTNTIYAQNYTHNQASNLVRVGAALEVNNRNIPMNMLIDSGATASFINPDRLPKDKANQMDQFLNNNGQVDGWDLKKADLTIRSARKTEKIKCATGQVKIRIIVSNVEITLKKSDFLANGTDSDHKENCESDFKEVGVAICKLSLNPTKKNFLMQFTLL</sequence>
<feature type="region of interest" description="Disordered" evidence="2">
    <location>
        <begin position="191"/>
        <end position="217"/>
    </location>
</feature>
<dbReference type="Proteomes" id="UP000276133">
    <property type="component" value="Unassembled WGS sequence"/>
</dbReference>
<comment type="caution">
    <text evidence="4">The sequence shown here is derived from an EMBL/GenBank/DDBJ whole genome shotgun (WGS) entry which is preliminary data.</text>
</comment>
<organism evidence="4 5">
    <name type="scientific">Brachionus plicatilis</name>
    <name type="common">Marine rotifer</name>
    <name type="synonym">Brachionus muelleri</name>
    <dbReference type="NCBI Taxonomy" id="10195"/>
    <lineage>
        <taxon>Eukaryota</taxon>
        <taxon>Metazoa</taxon>
        <taxon>Spiralia</taxon>
        <taxon>Gnathifera</taxon>
        <taxon>Rotifera</taxon>
        <taxon>Eurotatoria</taxon>
        <taxon>Monogononta</taxon>
        <taxon>Pseudotrocha</taxon>
        <taxon>Ploima</taxon>
        <taxon>Brachionidae</taxon>
        <taxon>Brachionus</taxon>
    </lineage>
</organism>
<protein>
    <recommendedName>
        <fullName evidence="3">CCHC-type domain-containing protein</fullName>
    </recommendedName>
</protein>
<gene>
    <name evidence="4" type="ORF">BpHYR1_038437</name>
</gene>
<keyword evidence="1" id="KW-0863">Zinc-finger</keyword>
<dbReference type="EMBL" id="REGN01002283">
    <property type="protein sequence ID" value="RNA29077.1"/>
    <property type="molecule type" value="Genomic_DNA"/>
</dbReference>
<dbReference type="AlphaFoldDB" id="A0A3M7S0H7"/>
<dbReference type="GO" id="GO:0008270">
    <property type="term" value="F:zinc ion binding"/>
    <property type="evidence" value="ECO:0007669"/>
    <property type="project" value="UniProtKB-KW"/>
</dbReference>
<evidence type="ECO:0000313" key="5">
    <source>
        <dbReference type="Proteomes" id="UP000276133"/>
    </source>
</evidence>
<evidence type="ECO:0000256" key="2">
    <source>
        <dbReference type="SAM" id="MobiDB-lite"/>
    </source>
</evidence>
<keyword evidence="5" id="KW-1185">Reference proteome</keyword>
<evidence type="ECO:0000256" key="1">
    <source>
        <dbReference type="PROSITE-ProRule" id="PRU00047"/>
    </source>
</evidence>
<evidence type="ECO:0000313" key="4">
    <source>
        <dbReference type="EMBL" id="RNA29077.1"/>
    </source>
</evidence>
<keyword evidence="1" id="KW-0862">Zinc</keyword>
<dbReference type="InterPro" id="IPR001878">
    <property type="entry name" value="Znf_CCHC"/>
</dbReference>
<proteinExistence type="predicted"/>
<feature type="compositionally biased region" description="Polar residues" evidence="2">
    <location>
        <begin position="207"/>
        <end position="217"/>
    </location>
</feature>
<feature type="domain" description="CCHC-type" evidence="3">
    <location>
        <begin position="171"/>
        <end position="184"/>
    </location>
</feature>
<dbReference type="PROSITE" id="PS50158">
    <property type="entry name" value="ZF_CCHC"/>
    <property type="match status" value="1"/>
</dbReference>
<name>A0A3M7S0H7_BRAPC</name>